<dbReference type="OrthoDB" id="6434310at2"/>
<proteinExistence type="predicted"/>
<dbReference type="EMBL" id="JAAQYP010000059">
    <property type="protein sequence ID" value="NNA98518.1"/>
    <property type="molecule type" value="Genomic_DNA"/>
</dbReference>
<sequence>MSTTNVGEGGAIYEVLYNSGGATVPYIYRYFLMPLQSSDEDALQKSKESSPFLVTKSPQAVREVLDGKVRLKTESTIYEFRNVSIFKVDGEIHIVSFDLDSTGP</sequence>
<dbReference type="AlphaFoldDB" id="A0A7Y1MUC6"/>
<name>A0A7Y1MUC6_9PSED</name>
<comment type="caution">
    <text evidence="1">The sequence shown here is derived from an EMBL/GenBank/DDBJ whole genome shotgun (WGS) entry which is preliminary data.</text>
</comment>
<organism evidence="1 2">
    <name type="scientific">Pseudomonas gessardii</name>
    <dbReference type="NCBI Taxonomy" id="78544"/>
    <lineage>
        <taxon>Bacteria</taxon>
        <taxon>Pseudomonadati</taxon>
        <taxon>Pseudomonadota</taxon>
        <taxon>Gammaproteobacteria</taxon>
        <taxon>Pseudomonadales</taxon>
        <taxon>Pseudomonadaceae</taxon>
        <taxon>Pseudomonas</taxon>
    </lineage>
</organism>
<dbReference type="GeneID" id="70105237"/>
<reference evidence="1 2" key="1">
    <citation type="journal article" date="2020" name="Front. Microbiol.">
        <title>Genetic Organization of the aprX-lipA2 Operon Affects the Proteolytic Potential of Pseudomonas Species in Milk.</title>
        <authorList>
            <person name="Maier C."/>
            <person name="Huptas C."/>
            <person name="von Neubeck M."/>
            <person name="Scherer S."/>
            <person name="Wenning M."/>
            <person name="Lucking G."/>
        </authorList>
    </citation>
    <scope>NUCLEOTIDE SEQUENCE [LARGE SCALE GENOMIC DNA]</scope>
    <source>
        <strain evidence="1 2">G4779</strain>
    </source>
</reference>
<accession>A0A7Y1MUC6</accession>
<dbReference type="RefSeq" id="WP_130898200.1">
    <property type="nucleotide sequence ID" value="NZ_CBCRYT010000041.1"/>
</dbReference>
<gene>
    <name evidence="1" type="ORF">HBO33_25480</name>
</gene>
<evidence type="ECO:0000313" key="2">
    <source>
        <dbReference type="Proteomes" id="UP000542111"/>
    </source>
</evidence>
<dbReference type="Proteomes" id="UP000542111">
    <property type="component" value="Unassembled WGS sequence"/>
</dbReference>
<evidence type="ECO:0000313" key="1">
    <source>
        <dbReference type="EMBL" id="NNA98518.1"/>
    </source>
</evidence>
<protein>
    <submittedName>
        <fullName evidence="1">Uncharacterized protein</fullName>
    </submittedName>
</protein>